<keyword evidence="7" id="KW-1185">Reference proteome</keyword>
<dbReference type="PANTHER" id="PTHR15629">
    <property type="entry name" value="SH3YL1 PROTEIN"/>
    <property type="match status" value="1"/>
</dbReference>
<feature type="compositionally biased region" description="Low complexity" evidence="4">
    <location>
        <begin position="320"/>
        <end position="333"/>
    </location>
</feature>
<sequence>MKLHNPLPEPLEVQCGKAASILEHFVKGTTKLDATFIPSKVLEKARGVAIITVVKAGFLWSGRAGSGLVVARLDDGSWSAPSAILAAGAGVGAQLGAEITDFVFVLNNAAAVRAFSHGGNFTLGGSMSVAAGPTGRTTEAAGALVNLAPIYSYSKSKGIFAGISLEGTLIVTRADANRRMYGKHVSARDLLSGKIPPPVEAEPLYRMLGISRFARVGTRGPASAGGGGEEGASTCRPDAKTARAGADVRASESTLQGDTMSSADADAAATAAAAAAAKRQTLMARISAASTLKRNTAQTPASSLAHPPTAPSVLPRHATRATASSSSSAAAAALPPPPPLKPKPQGLLRKAVALFDFDGERPTDLSFKAGDVIWISRQTDSQEDWWTGKRGTVEGDFPANYVRVE</sequence>
<dbReference type="Gene3D" id="2.30.30.40">
    <property type="entry name" value="SH3 Domains"/>
    <property type="match status" value="1"/>
</dbReference>
<dbReference type="Proteomes" id="UP001527925">
    <property type="component" value="Unassembled WGS sequence"/>
</dbReference>
<dbReference type="InterPro" id="IPR033643">
    <property type="entry name" value="SYLF_SH3YL1-like"/>
</dbReference>
<feature type="compositionally biased region" description="Polar residues" evidence="4">
    <location>
        <begin position="251"/>
        <end position="261"/>
    </location>
</feature>
<dbReference type="EMBL" id="JADGIZ020000011">
    <property type="protein sequence ID" value="KAL2917460.1"/>
    <property type="molecule type" value="Genomic_DNA"/>
</dbReference>
<name>A0ABR4ND66_9FUNG</name>
<dbReference type="Pfam" id="PF04366">
    <property type="entry name" value="Ysc84"/>
    <property type="match status" value="1"/>
</dbReference>
<gene>
    <name evidence="6" type="ORF">HK105_203126</name>
</gene>
<accession>A0ABR4ND66</accession>
<proteinExistence type="inferred from homology"/>
<feature type="region of interest" description="Disordered" evidence="4">
    <location>
        <begin position="219"/>
        <end position="261"/>
    </location>
</feature>
<dbReference type="SUPFAM" id="SSF50044">
    <property type="entry name" value="SH3-domain"/>
    <property type="match status" value="1"/>
</dbReference>
<dbReference type="CDD" id="cd11525">
    <property type="entry name" value="SYLF_SH3YL1_like"/>
    <property type="match status" value="1"/>
</dbReference>
<comment type="caution">
    <text evidence="6">The sequence shown here is derived from an EMBL/GenBank/DDBJ whole genome shotgun (WGS) entry which is preliminary data.</text>
</comment>
<reference evidence="6 7" key="1">
    <citation type="submission" date="2023-09" db="EMBL/GenBank/DDBJ databases">
        <title>Pangenome analysis of Batrachochytrium dendrobatidis and related Chytrids.</title>
        <authorList>
            <person name="Yacoub M.N."/>
            <person name="Stajich J.E."/>
            <person name="James T.Y."/>
        </authorList>
    </citation>
    <scope>NUCLEOTIDE SEQUENCE [LARGE SCALE GENOMIC DNA]</scope>
    <source>
        <strain evidence="6 7">JEL0888</strain>
    </source>
</reference>
<dbReference type="PANTHER" id="PTHR15629:SF2">
    <property type="entry name" value="SH3 DOMAIN-CONTAINING YSC84-LIKE PROTEIN 1"/>
    <property type="match status" value="1"/>
</dbReference>
<evidence type="ECO:0000256" key="4">
    <source>
        <dbReference type="SAM" id="MobiDB-lite"/>
    </source>
</evidence>
<evidence type="ECO:0000256" key="3">
    <source>
        <dbReference type="PROSITE-ProRule" id="PRU00192"/>
    </source>
</evidence>
<evidence type="ECO:0000256" key="2">
    <source>
        <dbReference type="ARBA" id="ARBA00022443"/>
    </source>
</evidence>
<protein>
    <recommendedName>
        <fullName evidence="5">SH3 domain-containing protein</fullName>
    </recommendedName>
</protein>
<dbReference type="InterPro" id="IPR007461">
    <property type="entry name" value="Ysc84_actin-binding"/>
</dbReference>
<dbReference type="SMART" id="SM00326">
    <property type="entry name" value="SH3"/>
    <property type="match status" value="1"/>
</dbReference>
<feature type="region of interest" description="Disordered" evidence="4">
    <location>
        <begin position="293"/>
        <end position="345"/>
    </location>
</feature>
<feature type="compositionally biased region" description="Polar residues" evidence="4">
    <location>
        <begin position="293"/>
        <end position="302"/>
    </location>
</feature>
<evidence type="ECO:0000259" key="5">
    <source>
        <dbReference type="PROSITE" id="PS50002"/>
    </source>
</evidence>
<evidence type="ECO:0000313" key="6">
    <source>
        <dbReference type="EMBL" id="KAL2917460.1"/>
    </source>
</evidence>
<dbReference type="PRINTS" id="PR00452">
    <property type="entry name" value="SH3DOMAIN"/>
</dbReference>
<keyword evidence="2 3" id="KW-0728">SH3 domain</keyword>
<evidence type="ECO:0000256" key="1">
    <source>
        <dbReference type="ARBA" id="ARBA00007761"/>
    </source>
</evidence>
<organism evidence="6 7">
    <name type="scientific">Polyrhizophydium stewartii</name>
    <dbReference type="NCBI Taxonomy" id="2732419"/>
    <lineage>
        <taxon>Eukaryota</taxon>
        <taxon>Fungi</taxon>
        <taxon>Fungi incertae sedis</taxon>
        <taxon>Chytridiomycota</taxon>
        <taxon>Chytridiomycota incertae sedis</taxon>
        <taxon>Chytridiomycetes</taxon>
        <taxon>Rhizophydiales</taxon>
        <taxon>Rhizophydiales incertae sedis</taxon>
        <taxon>Polyrhizophydium</taxon>
    </lineage>
</organism>
<dbReference type="InterPro" id="IPR001452">
    <property type="entry name" value="SH3_domain"/>
</dbReference>
<dbReference type="PROSITE" id="PS50002">
    <property type="entry name" value="SH3"/>
    <property type="match status" value="1"/>
</dbReference>
<comment type="similarity">
    <text evidence="1">Belongs to the SH3YL1 family.</text>
</comment>
<feature type="domain" description="SH3" evidence="5">
    <location>
        <begin position="346"/>
        <end position="405"/>
    </location>
</feature>
<dbReference type="InterPro" id="IPR036028">
    <property type="entry name" value="SH3-like_dom_sf"/>
</dbReference>
<dbReference type="Pfam" id="PF00018">
    <property type="entry name" value="SH3_1"/>
    <property type="match status" value="1"/>
</dbReference>
<dbReference type="InterPro" id="IPR051702">
    <property type="entry name" value="SH3_domain_YSC84-like"/>
</dbReference>
<evidence type="ECO:0000313" key="7">
    <source>
        <dbReference type="Proteomes" id="UP001527925"/>
    </source>
</evidence>